<sequence length="65" mass="7423">MIQNDRREGKRKSKGRCTSFGAANRADKLKNSDFTTNGASPDSDKIRRIRMRKSLSFRALNVCFL</sequence>
<dbReference type="EnsemblPlants" id="PGSC0003DMT400072716">
    <property type="protein sequence ID" value="PGSC0003DMT400072716"/>
    <property type="gene ID" value="PGSC0003DMG400028298"/>
</dbReference>
<keyword evidence="3" id="KW-1185">Reference proteome</keyword>
<reference evidence="2" key="2">
    <citation type="submission" date="2015-06" db="UniProtKB">
        <authorList>
            <consortium name="EnsemblPlants"/>
        </authorList>
    </citation>
    <scope>IDENTIFICATION</scope>
    <source>
        <strain evidence="2">DM1-3 516 R44</strain>
    </source>
</reference>
<organism evidence="2 3">
    <name type="scientific">Solanum tuberosum</name>
    <name type="common">Potato</name>
    <dbReference type="NCBI Taxonomy" id="4113"/>
    <lineage>
        <taxon>Eukaryota</taxon>
        <taxon>Viridiplantae</taxon>
        <taxon>Streptophyta</taxon>
        <taxon>Embryophyta</taxon>
        <taxon>Tracheophyta</taxon>
        <taxon>Spermatophyta</taxon>
        <taxon>Magnoliopsida</taxon>
        <taxon>eudicotyledons</taxon>
        <taxon>Gunneridae</taxon>
        <taxon>Pentapetalae</taxon>
        <taxon>asterids</taxon>
        <taxon>lamiids</taxon>
        <taxon>Solanales</taxon>
        <taxon>Solanaceae</taxon>
        <taxon>Solanoideae</taxon>
        <taxon>Solaneae</taxon>
        <taxon>Solanum</taxon>
    </lineage>
</organism>
<evidence type="ECO:0000313" key="3">
    <source>
        <dbReference type="Proteomes" id="UP000011115"/>
    </source>
</evidence>
<proteinExistence type="predicted"/>
<dbReference type="Proteomes" id="UP000011115">
    <property type="component" value="Unassembled WGS sequence"/>
</dbReference>
<dbReference type="PaxDb" id="4113-PGSC0003DMT400072716"/>
<dbReference type="InParanoid" id="M1CQT6"/>
<dbReference type="AlphaFoldDB" id="M1CQT6"/>
<name>M1CQT6_SOLTU</name>
<evidence type="ECO:0000313" key="2">
    <source>
        <dbReference type="EnsemblPlants" id="PGSC0003DMT400072716"/>
    </source>
</evidence>
<feature type="region of interest" description="Disordered" evidence="1">
    <location>
        <begin position="1"/>
        <end position="45"/>
    </location>
</feature>
<reference evidence="3" key="1">
    <citation type="journal article" date="2011" name="Nature">
        <title>Genome sequence and analysis of the tuber crop potato.</title>
        <authorList>
            <consortium name="The Potato Genome Sequencing Consortium"/>
        </authorList>
    </citation>
    <scope>NUCLEOTIDE SEQUENCE [LARGE SCALE GENOMIC DNA]</scope>
    <source>
        <strain evidence="3">cv. DM1-3 516 R44</strain>
    </source>
</reference>
<accession>M1CQT6</accession>
<protein>
    <submittedName>
        <fullName evidence="2">Uncharacterized protein</fullName>
    </submittedName>
</protein>
<dbReference type="HOGENOM" id="CLU_2854075_0_0_1"/>
<dbReference type="Gramene" id="PGSC0003DMT400072716">
    <property type="protein sequence ID" value="PGSC0003DMT400072716"/>
    <property type="gene ID" value="PGSC0003DMG400028298"/>
</dbReference>
<evidence type="ECO:0000256" key="1">
    <source>
        <dbReference type="SAM" id="MobiDB-lite"/>
    </source>
</evidence>